<keyword evidence="11" id="KW-1185">Reference proteome</keyword>
<evidence type="ECO:0000313" key="11">
    <source>
        <dbReference type="Proteomes" id="UP000005546"/>
    </source>
</evidence>
<comment type="subcellular location">
    <subcellularLocation>
        <location evidence="1">Membrane</location>
        <topology evidence="1">Multi-pass membrane protein</topology>
    </subcellularLocation>
</comment>
<feature type="domain" description="Cation/H+ exchanger transmembrane" evidence="9">
    <location>
        <begin position="56"/>
        <end position="424"/>
    </location>
</feature>
<feature type="transmembrane region" description="Helical" evidence="8">
    <location>
        <begin position="251"/>
        <end position="269"/>
    </location>
</feature>
<keyword evidence="6" id="KW-0406">Ion transport</keyword>
<feature type="transmembrane region" description="Helical" evidence="8">
    <location>
        <begin position="336"/>
        <end position="358"/>
    </location>
</feature>
<dbReference type="eggNOG" id="COG0475">
    <property type="taxonomic scope" value="Bacteria"/>
</dbReference>
<dbReference type="Gene3D" id="3.40.50.12370">
    <property type="match status" value="1"/>
</dbReference>
<reference evidence="10 11" key="1">
    <citation type="submission" date="2011-02" db="EMBL/GenBank/DDBJ databases">
        <authorList>
            <person name="Weinstock G."/>
            <person name="Sodergren E."/>
            <person name="Clifton S."/>
            <person name="Fulton L."/>
            <person name="Fulton B."/>
            <person name="Courtney L."/>
            <person name="Fronick C."/>
            <person name="Harrison M."/>
            <person name="Strong C."/>
            <person name="Farmer C."/>
            <person name="Delahaunty K."/>
            <person name="Markovic C."/>
            <person name="Hall O."/>
            <person name="Minx P."/>
            <person name="Tomlinson C."/>
            <person name="Mitreva M."/>
            <person name="Hou S."/>
            <person name="Chen J."/>
            <person name="Wollam A."/>
            <person name="Pepin K.H."/>
            <person name="Johnson M."/>
            <person name="Bhonagiri V."/>
            <person name="Zhang X."/>
            <person name="Suruliraj S."/>
            <person name="Warren W."/>
            <person name="Chinwalla A."/>
            <person name="Mardis E.R."/>
            <person name="Wilson R.K."/>
        </authorList>
    </citation>
    <scope>NUCLEOTIDE SEQUENCE [LARGE SCALE GENOMIC DNA]</scope>
    <source>
        <strain evidence="10 11">YIT 11841</strain>
    </source>
</reference>
<evidence type="ECO:0000256" key="6">
    <source>
        <dbReference type="ARBA" id="ARBA00023065"/>
    </source>
</evidence>
<dbReference type="STRING" id="762982.HMPREF9442_02433"/>
<accession>F3QW52</accession>
<gene>
    <name evidence="10" type="ORF">HMPREF9442_02433</name>
</gene>
<evidence type="ECO:0000259" key="9">
    <source>
        <dbReference type="Pfam" id="PF00999"/>
    </source>
</evidence>
<feature type="transmembrane region" description="Helical" evidence="8">
    <location>
        <begin position="189"/>
        <end position="212"/>
    </location>
</feature>
<dbReference type="GO" id="GO:1902600">
    <property type="term" value="P:proton transmembrane transport"/>
    <property type="evidence" value="ECO:0007669"/>
    <property type="project" value="InterPro"/>
</dbReference>
<keyword evidence="4 8" id="KW-0812">Transmembrane</keyword>
<feature type="transmembrane region" description="Helical" evidence="8">
    <location>
        <begin position="306"/>
        <end position="324"/>
    </location>
</feature>
<feature type="transmembrane region" description="Helical" evidence="8">
    <location>
        <begin position="155"/>
        <end position="177"/>
    </location>
</feature>
<feature type="transmembrane region" description="Helical" evidence="8">
    <location>
        <begin position="218"/>
        <end position="239"/>
    </location>
</feature>
<evidence type="ECO:0000256" key="3">
    <source>
        <dbReference type="ARBA" id="ARBA00022449"/>
    </source>
</evidence>
<protein>
    <submittedName>
        <fullName evidence="10">Universal stress family protein</fullName>
    </submittedName>
</protein>
<dbReference type="GO" id="GO:0015297">
    <property type="term" value="F:antiporter activity"/>
    <property type="evidence" value="ECO:0007669"/>
    <property type="project" value="UniProtKB-KW"/>
</dbReference>
<name>F3QW52_9BACT</name>
<dbReference type="InterPro" id="IPR006153">
    <property type="entry name" value="Cation/H_exchanger_TM"/>
</dbReference>
<dbReference type="EMBL" id="AFBR01000069">
    <property type="protein sequence ID" value="EGG52240.1"/>
    <property type="molecule type" value="Genomic_DNA"/>
</dbReference>
<feature type="transmembrane region" description="Helical" evidence="8">
    <location>
        <begin position="73"/>
        <end position="91"/>
    </location>
</feature>
<feature type="transmembrane region" description="Helical" evidence="8">
    <location>
        <begin position="126"/>
        <end position="149"/>
    </location>
</feature>
<dbReference type="SUPFAM" id="SSF52402">
    <property type="entry name" value="Adenine nucleotide alpha hydrolases-like"/>
    <property type="match status" value="1"/>
</dbReference>
<dbReference type="eggNOG" id="COG0589">
    <property type="taxonomic scope" value="Bacteria"/>
</dbReference>
<evidence type="ECO:0000256" key="7">
    <source>
        <dbReference type="ARBA" id="ARBA00023136"/>
    </source>
</evidence>
<feature type="transmembrane region" description="Helical" evidence="8">
    <location>
        <begin position="48"/>
        <end position="66"/>
    </location>
</feature>
<comment type="caution">
    <text evidence="10">The sequence shown here is derived from an EMBL/GenBank/DDBJ whole genome shotgun (WGS) entry which is preliminary data.</text>
</comment>
<evidence type="ECO:0000313" key="10">
    <source>
        <dbReference type="EMBL" id="EGG52240.1"/>
    </source>
</evidence>
<dbReference type="Gene3D" id="1.20.1530.20">
    <property type="match status" value="1"/>
</dbReference>
<keyword evidence="2" id="KW-0813">Transport</keyword>
<dbReference type="HOGENOM" id="CLU_017738_0_0_10"/>
<dbReference type="GO" id="GO:0016020">
    <property type="term" value="C:membrane"/>
    <property type="evidence" value="ECO:0007669"/>
    <property type="project" value="UniProtKB-SubCell"/>
</dbReference>
<sequence>MIPVAKIDNLLRLDIQNGNFFVTLHLKLIQILMQMPDLSTYFPVTDPTWIFFLVLSIILFAPILLGKLKIPHIVGMILAGVLIGPYGLHVLDKDSSFELFGNVGLYYIMFLASLEMDMQHMKRIRWQALTLGLAAFVFPLTMGVVSNVFLLKYSLVTSVLLASMYASHTLIAYPIVIRYGVSRNRSVSIAVGGTIVTDTLTLLVLAFISGMFREEVHGGWFGVVLLLKVFLLSLFIVYSFPRIARWFFRRYNDPVIQFIFVLAMVFLSAGLMELIGMEGILGAFLAGLVLNRLIPHSAPLMHHLEFVGNALFIPYFLIGVGMIIDLRVLFGSGEALKVAGVMITMALAGKWIASWVTQKVFKMSVLERELMFGLSNAQAAATLAAVLVGYNIILPSGGRLLNEDVLNGTILLILVTCVVSSLITDVAARRLALQDGNISEPRPLDEESALIALAYPDTVDYLVNMALLMRKDKSEAPMSAVNVVLDNDDKAREQGMKLLEAASAIASAANVQMQTKVRLATNLSNGIIHCMKENDYSELVVGLHMQNSPSESFFGPVLISLLNRLNRQITMIRCTVPVNTIRRIHVAVPAKAQFEAGFYHWVERVARLAVGLGCRIIYHAHPDTIRILQRYLETYHASIRAEYVQTDGGNELKRISREVREDHMLVVVLARRGSISFRPSFDHIPRQIKKYYMNTGLMLIFPDVYAEAATKDVSVNEPLTTDLRYEAAKEWYKNWLSRSNGKEDGQ</sequence>
<evidence type="ECO:0000256" key="8">
    <source>
        <dbReference type="SAM" id="Phobius"/>
    </source>
</evidence>
<dbReference type="Proteomes" id="UP000005546">
    <property type="component" value="Unassembled WGS sequence"/>
</dbReference>
<evidence type="ECO:0000256" key="4">
    <source>
        <dbReference type="ARBA" id="ARBA00022692"/>
    </source>
</evidence>
<evidence type="ECO:0000256" key="5">
    <source>
        <dbReference type="ARBA" id="ARBA00022989"/>
    </source>
</evidence>
<dbReference type="AlphaFoldDB" id="F3QW52"/>
<keyword evidence="7 8" id="KW-0472">Membrane</keyword>
<feature type="transmembrane region" description="Helical" evidence="8">
    <location>
        <begin position="97"/>
        <end position="114"/>
    </location>
</feature>
<dbReference type="OrthoDB" id="9793589at2"/>
<keyword evidence="3" id="KW-0050">Antiport</keyword>
<dbReference type="InterPro" id="IPR038770">
    <property type="entry name" value="Na+/solute_symporter_sf"/>
</dbReference>
<organism evidence="10 11">
    <name type="scientific">Paraprevotella xylaniphila YIT 11841</name>
    <dbReference type="NCBI Taxonomy" id="762982"/>
    <lineage>
        <taxon>Bacteria</taxon>
        <taxon>Pseudomonadati</taxon>
        <taxon>Bacteroidota</taxon>
        <taxon>Bacteroidia</taxon>
        <taxon>Bacteroidales</taxon>
        <taxon>Prevotellaceae</taxon>
        <taxon>Paraprevotella</taxon>
    </lineage>
</organism>
<feature type="transmembrane region" description="Helical" evidence="8">
    <location>
        <begin position="405"/>
        <end position="424"/>
    </location>
</feature>
<evidence type="ECO:0000256" key="2">
    <source>
        <dbReference type="ARBA" id="ARBA00022448"/>
    </source>
</evidence>
<proteinExistence type="predicted"/>
<keyword evidence="5 8" id="KW-1133">Transmembrane helix</keyword>
<dbReference type="Pfam" id="PF00999">
    <property type="entry name" value="Na_H_Exchanger"/>
    <property type="match status" value="1"/>
</dbReference>
<feature type="transmembrane region" description="Helical" evidence="8">
    <location>
        <begin position="370"/>
        <end position="393"/>
    </location>
</feature>
<dbReference type="PANTHER" id="PTHR43562">
    <property type="entry name" value="NAPA-TYPE SODIUM/HYDROGEN ANTIPORTER"/>
    <property type="match status" value="1"/>
</dbReference>
<dbReference type="PANTHER" id="PTHR43562:SF4">
    <property type="entry name" value="NA(+)_H(+) ANTIPORTER NHAS5"/>
    <property type="match status" value="1"/>
</dbReference>
<evidence type="ECO:0000256" key="1">
    <source>
        <dbReference type="ARBA" id="ARBA00004141"/>
    </source>
</evidence>